<keyword evidence="3" id="KW-1185">Reference proteome</keyword>
<feature type="signal peptide" evidence="1">
    <location>
        <begin position="1"/>
        <end position="25"/>
    </location>
</feature>
<keyword evidence="1" id="KW-0732">Signal</keyword>
<name>A0ABT7HK45_9FUSO</name>
<evidence type="ECO:0000313" key="2">
    <source>
        <dbReference type="EMBL" id="MDK9580407.1"/>
    </source>
</evidence>
<dbReference type="RefSeq" id="WP_066728670.1">
    <property type="nucleotide sequence ID" value="NZ_CAMPUK010000008.1"/>
</dbReference>
<evidence type="ECO:0000256" key="1">
    <source>
        <dbReference type="SAM" id="SignalP"/>
    </source>
</evidence>
<proteinExistence type="predicted"/>
<sequence length="156" mass="18541">MKKYLLILFFSIISFSNFLSTSFNARIHEISGNREKVYLLKYSPNFIEVKVEFPNTNKGEIYTYKNGKKYIYFPKLKQTVEQSISNSDNDLFKMLNEMKKINKSCTKNNKTYYVKNGKIEKISTKTYTVNFEYVNEKPRKITIVSGKDHVEFLWTY</sequence>
<dbReference type="Proteomes" id="UP001225134">
    <property type="component" value="Unassembled WGS sequence"/>
</dbReference>
<accession>A0ABT7HK45</accession>
<feature type="chain" id="PRO_5046430584" evidence="1">
    <location>
        <begin position="26"/>
        <end position="156"/>
    </location>
</feature>
<evidence type="ECO:0000313" key="3">
    <source>
        <dbReference type="Proteomes" id="UP001225134"/>
    </source>
</evidence>
<gene>
    <name evidence="2" type="ORF">QQA45_02605</name>
</gene>
<dbReference type="EMBL" id="JASSPP010000003">
    <property type="protein sequence ID" value="MDK9580407.1"/>
    <property type="molecule type" value="Genomic_DNA"/>
</dbReference>
<organism evidence="2 3">
    <name type="scientific">Sneathia sanguinegens</name>
    <dbReference type="NCBI Taxonomy" id="40543"/>
    <lineage>
        <taxon>Bacteria</taxon>
        <taxon>Fusobacteriati</taxon>
        <taxon>Fusobacteriota</taxon>
        <taxon>Fusobacteriia</taxon>
        <taxon>Fusobacteriales</taxon>
        <taxon>Leptotrichiaceae</taxon>
        <taxon>Sneathia</taxon>
    </lineage>
</organism>
<comment type="caution">
    <text evidence="2">The sequence shown here is derived from an EMBL/GenBank/DDBJ whole genome shotgun (WGS) entry which is preliminary data.</text>
</comment>
<protein>
    <submittedName>
        <fullName evidence="2">Uncharacterized protein</fullName>
    </submittedName>
</protein>
<reference evidence="2 3" key="1">
    <citation type="submission" date="2023-06" db="EMBL/GenBank/DDBJ databases">
        <title>Antibody response to the Sneathia vaginalis cytopathogenic toxin A during pregnancy.</title>
        <authorList>
            <person name="Mccoy Z.T."/>
            <person name="Serrano M.G."/>
            <person name="Spaine K."/>
            <person name="Edwards D.J."/>
            <person name="Buck G.A."/>
            <person name="Jefferson K."/>
        </authorList>
    </citation>
    <scope>NUCLEOTIDE SEQUENCE [LARGE SCALE GENOMIC DNA]</scope>
    <source>
        <strain evidence="2 3">CCUG 42621</strain>
    </source>
</reference>